<keyword evidence="2" id="KW-1185">Reference proteome</keyword>
<evidence type="ECO:0000313" key="1">
    <source>
        <dbReference type="EMBL" id="SQD80721.1"/>
    </source>
</evidence>
<dbReference type="KEGG" id="mya:MORIYA_4269"/>
<gene>
    <name evidence="1" type="ORF">MORIYA_4269</name>
</gene>
<dbReference type="SUPFAM" id="SSF141571">
    <property type="entry name" value="Pentapeptide repeat-like"/>
    <property type="match status" value="1"/>
</dbReference>
<name>A0A330LXQ1_9GAMM</name>
<protein>
    <submittedName>
        <fullName evidence="1">Pentapeptide repeat</fullName>
    </submittedName>
</protein>
<evidence type="ECO:0000313" key="2">
    <source>
        <dbReference type="Proteomes" id="UP000250163"/>
    </source>
</evidence>
<dbReference type="EMBL" id="LS483250">
    <property type="protein sequence ID" value="SQD80721.1"/>
    <property type="molecule type" value="Genomic_DNA"/>
</dbReference>
<reference evidence="2" key="1">
    <citation type="submission" date="2018-05" db="EMBL/GenBank/DDBJ databases">
        <authorList>
            <person name="Cea G.-C."/>
            <person name="William W."/>
        </authorList>
    </citation>
    <scope>NUCLEOTIDE SEQUENCE [LARGE SCALE GENOMIC DNA]</scope>
    <source>
        <strain evidence="2">DB21MT 5</strain>
    </source>
</reference>
<organism evidence="1 2">
    <name type="scientific">Moritella yayanosii</name>
    <dbReference type="NCBI Taxonomy" id="69539"/>
    <lineage>
        <taxon>Bacteria</taxon>
        <taxon>Pseudomonadati</taxon>
        <taxon>Pseudomonadota</taxon>
        <taxon>Gammaproteobacteria</taxon>
        <taxon>Alteromonadales</taxon>
        <taxon>Moritellaceae</taxon>
        <taxon>Moritella</taxon>
    </lineage>
</organism>
<dbReference type="Proteomes" id="UP000250163">
    <property type="component" value="Chromosome MORIYA"/>
</dbReference>
<sequence>MQGCNLSHSDLNGLDPRKVDLDGVKICAWQQEQLLEQLGLIILRD</sequence>
<proteinExistence type="predicted"/>
<dbReference type="AlphaFoldDB" id="A0A330LXQ1"/>
<accession>A0A330LXQ1</accession>